<keyword evidence="5" id="KW-0653">Protein transport</keyword>
<evidence type="ECO:0000313" key="10">
    <source>
        <dbReference type="Ensembl" id="ENSHCOP00000010947.1"/>
    </source>
</evidence>
<name>A0A3Q2Y247_HIPCM</name>
<organism evidence="10 11">
    <name type="scientific">Hippocampus comes</name>
    <name type="common">Tiger tail seahorse</name>
    <dbReference type="NCBI Taxonomy" id="109280"/>
    <lineage>
        <taxon>Eukaryota</taxon>
        <taxon>Metazoa</taxon>
        <taxon>Chordata</taxon>
        <taxon>Craniata</taxon>
        <taxon>Vertebrata</taxon>
        <taxon>Euteleostomi</taxon>
        <taxon>Actinopterygii</taxon>
        <taxon>Neopterygii</taxon>
        <taxon>Teleostei</taxon>
        <taxon>Neoteleostei</taxon>
        <taxon>Acanthomorphata</taxon>
        <taxon>Syngnathiaria</taxon>
        <taxon>Syngnathiformes</taxon>
        <taxon>Syngnathoidei</taxon>
        <taxon>Syngnathidae</taxon>
        <taxon>Hippocampus</taxon>
    </lineage>
</organism>
<dbReference type="Ensembl" id="ENSHCOT00000017528.1">
    <property type="protein sequence ID" value="ENSHCOP00000010947.1"/>
    <property type="gene ID" value="ENSHCOG00000013726.1"/>
</dbReference>
<dbReference type="PANTHER" id="PTHR11654">
    <property type="entry name" value="OLIGOPEPTIDE TRANSPORTER-RELATED"/>
    <property type="match status" value="1"/>
</dbReference>
<comment type="subcellular location">
    <subcellularLocation>
        <location evidence="1 8">Membrane</location>
        <topology evidence="1 8">Multi-pass membrane protein</topology>
    </subcellularLocation>
</comment>
<feature type="transmembrane region" description="Helical" evidence="9">
    <location>
        <begin position="198"/>
        <end position="219"/>
    </location>
</feature>
<reference evidence="10" key="2">
    <citation type="submission" date="2025-09" db="UniProtKB">
        <authorList>
            <consortium name="Ensembl"/>
        </authorList>
    </citation>
    <scope>IDENTIFICATION</scope>
</reference>
<evidence type="ECO:0000256" key="5">
    <source>
        <dbReference type="ARBA" id="ARBA00022856"/>
    </source>
</evidence>
<protein>
    <submittedName>
        <fullName evidence="10">Solute carrier family 15 member 1</fullName>
    </submittedName>
</protein>
<comment type="similarity">
    <text evidence="2 8">Belongs to the major facilitator superfamily. Proton-dependent oligopeptide transporter (POT/PTR) (TC 2.A.17) family.</text>
</comment>
<keyword evidence="5" id="KW-0571">Peptide transport</keyword>
<evidence type="ECO:0000256" key="7">
    <source>
        <dbReference type="ARBA" id="ARBA00023136"/>
    </source>
</evidence>
<feature type="transmembrane region" description="Helical" evidence="9">
    <location>
        <begin position="7"/>
        <end position="26"/>
    </location>
</feature>
<evidence type="ECO:0000256" key="4">
    <source>
        <dbReference type="ARBA" id="ARBA00022847"/>
    </source>
</evidence>
<dbReference type="GeneTree" id="ENSGT00940000155995"/>
<dbReference type="PROSITE" id="PS01023">
    <property type="entry name" value="PTR2_2"/>
    <property type="match status" value="1"/>
</dbReference>
<feature type="transmembrane region" description="Helical" evidence="9">
    <location>
        <begin position="119"/>
        <end position="141"/>
    </location>
</feature>
<dbReference type="Gene3D" id="1.20.1250.20">
    <property type="entry name" value="MFS general substrate transporter like domains"/>
    <property type="match status" value="1"/>
</dbReference>
<dbReference type="GO" id="GO:0006857">
    <property type="term" value="P:oligopeptide transport"/>
    <property type="evidence" value="ECO:0007669"/>
    <property type="project" value="InterPro"/>
</dbReference>
<sequence>MTNRNKNVFQALVCGYPISIFFIVVNEFCERFSYYGMRAVLVLYFKYFLRWDDDFATTIYHTFVALCYLTPILGAIVADSWLGKFKWVSRHRVTLPDRSRSTSVHQRLRSFPSVQDYRLPVHCVPLSMVGLLLIALGTGGIKPCVAAFGGDQFEDHQEKQRSTFFSIFYLSINAGSLLSTVITPILRGIPLKRMTTGMFLAALAFVAAGLVQIQIDVSVTRSHTRDARDVFHTLFDSPFSKPCPPFR</sequence>
<dbReference type="Pfam" id="PF00854">
    <property type="entry name" value="PTR2"/>
    <property type="match status" value="1"/>
</dbReference>
<dbReference type="Proteomes" id="UP000264820">
    <property type="component" value="Unplaced"/>
</dbReference>
<dbReference type="InterPro" id="IPR036259">
    <property type="entry name" value="MFS_trans_sf"/>
</dbReference>
<proteinExistence type="inferred from homology"/>
<keyword evidence="8" id="KW-0813">Transport</keyword>
<keyword evidence="11" id="KW-1185">Reference proteome</keyword>
<keyword evidence="6 9" id="KW-1133">Transmembrane helix</keyword>
<dbReference type="AlphaFoldDB" id="A0A3Q2Y247"/>
<evidence type="ECO:0000256" key="6">
    <source>
        <dbReference type="ARBA" id="ARBA00022989"/>
    </source>
</evidence>
<evidence type="ECO:0000256" key="1">
    <source>
        <dbReference type="ARBA" id="ARBA00004141"/>
    </source>
</evidence>
<evidence type="ECO:0000256" key="3">
    <source>
        <dbReference type="ARBA" id="ARBA00022692"/>
    </source>
</evidence>
<keyword evidence="7 9" id="KW-0472">Membrane</keyword>
<dbReference type="GO" id="GO:0016020">
    <property type="term" value="C:membrane"/>
    <property type="evidence" value="ECO:0007669"/>
    <property type="project" value="UniProtKB-SubCell"/>
</dbReference>
<evidence type="ECO:0000256" key="8">
    <source>
        <dbReference type="RuleBase" id="RU003755"/>
    </source>
</evidence>
<feature type="transmembrane region" description="Helical" evidence="9">
    <location>
        <begin position="61"/>
        <end position="82"/>
    </location>
</feature>
<dbReference type="SUPFAM" id="SSF103473">
    <property type="entry name" value="MFS general substrate transporter"/>
    <property type="match status" value="1"/>
</dbReference>
<feature type="transmembrane region" description="Helical" evidence="9">
    <location>
        <begin position="162"/>
        <end position="186"/>
    </location>
</feature>
<dbReference type="GO" id="GO:0015293">
    <property type="term" value="F:symporter activity"/>
    <property type="evidence" value="ECO:0007669"/>
    <property type="project" value="UniProtKB-KW"/>
</dbReference>
<reference evidence="10" key="1">
    <citation type="submission" date="2025-08" db="UniProtKB">
        <authorList>
            <consortium name="Ensembl"/>
        </authorList>
    </citation>
    <scope>IDENTIFICATION</scope>
</reference>
<accession>A0A3Q2Y247</accession>
<evidence type="ECO:0000256" key="2">
    <source>
        <dbReference type="ARBA" id="ARBA00005982"/>
    </source>
</evidence>
<keyword evidence="3 8" id="KW-0812">Transmembrane</keyword>
<evidence type="ECO:0000256" key="9">
    <source>
        <dbReference type="SAM" id="Phobius"/>
    </source>
</evidence>
<dbReference type="InterPro" id="IPR000109">
    <property type="entry name" value="POT_fam"/>
</dbReference>
<keyword evidence="4" id="KW-0769">Symport</keyword>
<evidence type="ECO:0000313" key="11">
    <source>
        <dbReference type="Proteomes" id="UP000264820"/>
    </source>
</evidence>
<dbReference type="InterPro" id="IPR018456">
    <property type="entry name" value="PTR2_symporter_CS"/>
</dbReference>